<feature type="compositionally biased region" description="Low complexity" evidence="1">
    <location>
        <begin position="1583"/>
        <end position="1605"/>
    </location>
</feature>
<feature type="compositionally biased region" description="Low complexity" evidence="1">
    <location>
        <begin position="2075"/>
        <end position="2093"/>
    </location>
</feature>
<feature type="compositionally biased region" description="Basic residues" evidence="1">
    <location>
        <begin position="372"/>
        <end position="384"/>
    </location>
</feature>
<reference evidence="4 5" key="1">
    <citation type="journal article" date="2010" name="Science">
        <title>Genomic analysis of organismal complexity in the multicellular green alga Volvox carteri.</title>
        <authorList>
            <person name="Prochnik S.E."/>
            <person name="Umen J."/>
            <person name="Nedelcu A.M."/>
            <person name="Hallmann A."/>
            <person name="Miller S.M."/>
            <person name="Nishii I."/>
            <person name="Ferris P."/>
            <person name="Kuo A."/>
            <person name="Mitros T."/>
            <person name="Fritz-Laylin L.K."/>
            <person name="Hellsten U."/>
            <person name="Chapman J."/>
            <person name="Simakov O."/>
            <person name="Rensing S.A."/>
            <person name="Terry A."/>
            <person name="Pangilinan J."/>
            <person name="Kapitonov V."/>
            <person name="Jurka J."/>
            <person name="Salamov A."/>
            <person name="Shapiro H."/>
            <person name="Schmutz J."/>
            <person name="Grimwood J."/>
            <person name="Lindquist E."/>
            <person name="Lucas S."/>
            <person name="Grigoriev I.V."/>
            <person name="Schmitt R."/>
            <person name="Kirk D."/>
            <person name="Rokhsar D.S."/>
        </authorList>
    </citation>
    <scope>NUCLEOTIDE SEQUENCE [LARGE SCALE GENOMIC DNA]</scope>
    <source>
        <strain evidence="5">f. Nagariensis / Eve</strain>
    </source>
</reference>
<feature type="compositionally biased region" description="Polar residues" evidence="1">
    <location>
        <begin position="1844"/>
        <end position="1853"/>
    </location>
</feature>
<feature type="compositionally biased region" description="Gly residues" evidence="1">
    <location>
        <begin position="387"/>
        <end position="407"/>
    </location>
</feature>
<dbReference type="CDD" id="cd00519">
    <property type="entry name" value="Lipase_3"/>
    <property type="match status" value="1"/>
</dbReference>
<evidence type="ECO:0000259" key="3">
    <source>
        <dbReference type="Pfam" id="PF01764"/>
    </source>
</evidence>
<dbReference type="eggNOG" id="ENOG502QQK6">
    <property type="taxonomic scope" value="Eukaryota"/>
</dbReference>
<keyword evidence="2" id="KW-1133">Transmembrane helix</keyword>
<feature type="transmembrane region" description="Helical" evidence="2">
    <location>
        <begin position="1659"/>
        <end position="1688"/>
    </location>
</feature>
<feature type="domain" description="Fungal lipase-type" evidence="3">
    <location>
        <begin position="177"/>
        <end position="298"/>
    </location>
</feature>
<dbReference type="Proteomes" id="UP000001058">
    <property type="component" value="Unassembled WGS sequence"/>
</dbReference>
<dbReference type="EMBL" id="GL378323">
    <property type="protein sequence ID" value="EFJ53181.1"/>
    <property type="molecule type" value="Genomic_DNA"/>
</dbReference>
<evidence type="ECO:0000313" key="5">
    <source>
        <dbReference type="Proteomes" id="UP000001058"/>
    </source>
</evidence>
<feature type="compositionally biased region" description="Low complexity" evidence="1">
    <location>
        <begin position="1612"/>
        <end position="1625"/>
    </location>
</feature>
<feature type="region of interest" description="Disordered" evidence="1">
    <location>
        <begin position="323"/>
        <end position="345"/>
    </location>
</feature>
<organism evidence="5">
    <name type="scientific">Volvox carteri f. nagariensis</name>
    <dbReference type="NCBI Taxonomy" id="3068"/>
    <lineage>
        <taxon>Eukaryota</taxon>
        <taxon>Viridiplantae</taxon>
        <taxon>Chlorophyta</taxon>
        <taxon>core chlorophytes</taxon>
        <taxon>Chlorophyceae</taxon>
        <taxon>CS clade</taxon>
        <taxon>Chlamydomonadales</taxon>
        <taxon>Volvocaceae</taxon>
        <taxon>Volvox</taxon>
    </lineage>
</organism>
<feature type="compositionally biased region" description="Low complexity" evidence="1">
    <location>
        <begin position="1156"/>
        <end position="1173"/>
    </location>
</feature>
<dbReference type="InterPro" id="IPR029058">
    <property type="entry name" value="AB_hydrolase_fold"/>
</dbReference>
<feature type="compositionally biased region" description="Low complexity" evidence="1">
    <location>
        <begin position="2258"/>
        <end position="2267"/>
    </location>
</feature>
<dbReference type="GO" id="GO:0006629">
    <property type="term" value="P:lipid metabolic process"/>
    <property type="evidence" value="ECO:0007669"/>
    <property type="project" value="InterPro"/>
</dbReference>
<feature type="compositionally biased region" description="Gly residues" evidence="1">
    <location>
        <begin position="980"/>
        <end position="989"/>
    </location>
</feature>
<dbReference type="SUPFAM" id="SSF53474">
    <property type="entry name" value="alpha/beta-Hydrolases"/>
    <property type="match status" value="1"/>
</dbReference>
<dbReference type="KEGG" id="vcn:VOLCADRAFT_86206"/>
<feature type="compositionally biased region" description="Low complexity" evidence="1">
    <location>
        <begin position="530"/>
        <end position="553"/>
    </location>
</feature>
<sequence length="2442" mass="243258">MAMVSLRAPLSWKPGIQLDHRESGDVEASVGRAGLLLARRRCNVARCAVHRRTRRIRANSRPHGGVSRAVSAFGAYGASTDAGDLTEVMDFSNNPLSQACRRLRLESADELQDLIASLILSECVYKKLELDEAGVVAKVTEFVSSFPPGWVELQAVQLSLSGIPQHYLIATSPTSMYVAFMGTKQFQDILADANLLHTPVWAESARLAADRQSIPAAHRGFLERARAIHVEQLYELAVSRGLRLVLCGHSLGGAVAKLCTLRLLRELPDWPRPRVRCIAFATPAVGNAALAELVESAGWAGHFATYYLPEDQLVRLISFSQARTSPGSSSGGTSSSSGGTGSSSGAAAGSAAAAGVCRRGDTAAGNGSGGRKGSRARAGRHRKGKEGSGAGAGVSGTGAGVVGGEGMGLLPPPPTRAAAAASAAEPARLDKAALGRLNTAAATAAAATDVQQMQLQPQAQLPKHLARAPSASSIASSSSSSCASGDTTTSSTDVSSTGPSIRRHRRRDDSLSFGGAVMSLESQNDAYCSSASSSCSPISRSVSIGDRTRSSCSSGGGGGGSDAGSLTGYIPLQTRAAAALAAQEHGRSGGGGGGGGVGRMSLVESLDEDQVGVALAMEEILSPGPDELEAAAAAGVALSGQTPMDLAAAQREALYGNAGGSWGLRLALGRKRVMRRLRRLAARARIPLPKALLPVSRYHTFGAQWFLTEHGALSPEELENQLRAQREPDQQLQQLQQPVHQQQQQQQAMSSVAGPAMATPAAAGATAAAGGSAPPEAARGFFSFHRMVAYRQRYTDLISRLMRDDAEGVVGVAELKRPQLPAVTAAAAAATATAADDLVQLQQGGVPQGGNAATANMSTAAVAVADAMSCAPPHSLAAPYTCTVQLCDSLLPRISVQRAVLQGVLPESRVVSAAAAAASETAPAEAFQTRAHAKSHHQHQGDSLTRLSPGEEGQQSSALAAKRRAGSYPAGGDISSSNSSGGGGGGGAPAGRSGDAAARPPAPVAPVVGHLLRWVWGSGGGGAGVYRSPGSGVGRARGSPDELVRLDLELEGHNLQYCRKVSVMLVRDGVVGTAPVACAGNVNADASASTNAASQAGPGAGAAAAAAVGGQVQARWVPFPAALGGGSVVAGDGSSIPGATAAGRVVAPRQNQQPGALSSAPQPTAAAASQLTAMTAKATADMSPPPLAASSPAVRLPGHTNPGPMAAVPSSSSSATAVPCEVVQVLYAQPYSDEANPPPLHPVSLFRNTLHHFAGNFMRRCRPQGQGQDQGQVGWGSFASLAATSATPASAPSSAGAGGGSGPLMAPAAAGMNGHVGPWRRFRFQQQNNRPASNNTAAITEGVAGGGVGGGGTVNAPPGRHTSSSSCVKARSDECASFSMSGRSPGGFIGGMAATRTDGAAAAAAAVATDAVVAMPSRLLLRVTLPLSVAQGLLDGTLPARLVVSARSDFHALSDVPVAVHRPRVAILGTSPYAASLVQAALSAPAALAASRLDARHPAGGTAGGGALGASAGLAAWVPPPVTWALSAVFSAVATANVRRAATAAAGAAAVARAGTIAASQAGTAGSVPSASLPPPPPPAPAPSASAAGAAAPLPSARPGSSLSARTHNTLGTKPGPAAAGVKAAGQRGKGGFAPWWIRLAAQGRVLRVRTRWGIRQSLAAAAVGAAAASAAGATGAAAAVGAAAVVASTVAAFHSDGGVSVFANAAVTMAAVVAAAAAAATAFTGSEVAVLVAAAASAAAVAMAAATSSGVGISSEQPSPPPPPPPMTTPQQQRPAPSKETATAPGKSPPAALLLRAIPHGLPISIPAPRLGPASSRTAAGTASVSAGTSAAASAPGLASVSESRTGSTSQWGPPRWVLRFGAAAQAASGRAQQNRSTGSTKTTSSATQLSAAAAESSRRSGPWFPPPLGGTAAQLRRMATAQPGTGATASVAVAADVQPTRGRGGGGGGGGGGVAAAAAVSLAQLRSQLLRRLTAGSGRAALPLPPRVLSDGLELCNVMVEPASRTWGSGRSGSGVAIAANAAGQRHLLPLRRPRGGSGGAPAPPPPAQLELVPAAQLWRGRCYGSSPAGGEAPQSSTAAAAPAPAPAAPATNSVSAAVAPGVPPASLLLGPGAAAAAAARLAVGGAATAAVAATAALGDMPFFHGGPRGADRSELVGVAPFVAVQRMEEGLRRQVLQRGLWWRALLGGVVGALLRPVALVGMLGRLPGWGLQVLRRGHSGAGGPVMSHGSSATCHHRHHHPLETQPGGERPPSSPAQAGSVAAAPGGGSGASTTATASASPPPRTSSSDWGVLVVVASCRDPLRVLRSRDMEALRNRATEAACPLVPVLLTCAESPPGRRAAALRTLAAACGVSVSEVRVVRLDAALLHQPAAAIPRADLAAVWQGRGDVAAFQRPPKAPSNRVLSVLSVGVQGLRAVVVVRPSHNPTADPGQQPHMAP</sequence>
<proteinExistence type="predicted"/>
<dbReference type="PANTHER" id="PTHR47523:SF1">
    <property type="entry name" value="F21O3.11 PROTEIN"/>
    <property type="match status" value="1"/>
</dbReference>
<feature type="compositionally biased region" description="Pro residues" evidence="1">
    <location>
        <begin position="1759"/>
        <end position="1769"/>
    </location>
</feature>
<protein>
    <recommendedName>
        <fullName evidence="3">Fungal lipase-type domain-containing protein</fullName>
    </recommendedName>
</protein>
<dbReference type="InParanoid" id="D8TI63"/>
<dbReference type="OrthoDB" id="438440at2759"/>
<keyword evidence="2" id="KW-0472">Membrane</keyword>
<feature type="region of interest" description="Disordered" evidence="1">
    <location>
        <begin position="923"/>
        <end position="1001"/>
    </location>
</feature>
<feature type="region of interest" description="Disordered" evidence="1">
    <location>
        <begin position="1752"/>
        <end position="1790"/>
    </location>
</feature>
<feature type="region of interest" description="Disordered" evidence="1">
    <location>
        <begin position="1564"/>
        <end position="1625"/>
    </location>
</feature>
<feature type="region of interest" description="Disordered" evidence="1">
    <location>
        <begin position="2223"/>
        <end position="2291"/>
    </location>
</feature>
<dbReference type="Pfam" id="PF01764">
    <property type="entry name" value="Lipase_3"/>
    <property type="match status" value="1"/>
</dbReference>
<dbReference type="PANTHER" id="PTHR47523">
    <property type="entry name" value="F21O3.11 PROTEIN"/>
    <property type="match status" value="1"/>
</dbReference>
<feature type="compositionally biased region" description="Low complexity" evidence="1">
    <location>
        <begin position="990"/>
        <end position="999"/>
    </location>
</feature>
<evidence type="ECO:0000256" key="2">
    <source>
        <dbReference type="SAM" id="Phobius"/>
    </source>
</evidence>
<feature type="transmembrane region" description="Helical" evidence="2">
    <location>
        <begin position="1729"/>
        <end position="1747"/>
    </location>
</feature>
<feature type="transmembrane region" description="Helical" evidence="2">
    <location>
        <begin position="1700"/>
        <end position="1723"/>
    </location>
</feature>
<dbReference type="Gene3D" id="3.40.50.1820">
    <property type="entry name" value="alpha/beta hydrolase"/>
    <property type="match status" value="1"/>
</dbReference>
<dbReference type="InterPro" id="IPR002921">
    <property type="entry name" value="Fungal_lipase-type"/>
</dbReference>
<feature type="region of interest" description="Disordered" evidence="1">
    <location>
        <begin position="530"/>
        <end position="567"/>
    </location>
</feature>
<feature type="compositionally biased region" description="Pro residues" evidence="1">
    <location>
        <begin position="1572"/>
        <end position="1582"/>
    </location>
</feature>
<feature type="region of interest" description="Disordered" evidence="1">
    <location>
        <begin position="1835"/>
        <end position="1913"/>
    </location>
</feature>
<feature type="compositionally biased region" description="Low complexity" evidence="1">
    <location>
        <begin position="970"/>
        <end position="979"/>
    </location>
</feature>
<feature type="compositionally biased region" description="Low complexity" evidence="1">
    <location>
        <begin position="730"/>
        <end position="757"/>
    </location>
</feature>
<feature type="region of interest" description="Disordered" evidence="1">
    <location>
        <begin position="360"/>
        <end position="423"/>
    </location>
</feature>
<keyword evidence="5" id="KW-1185">Reference proteome</keyword>
<feature type="compositionally biased region" description="Low complexity" evidence="1">
    <location>
        <begin position="327"/>
        <end position="345"/>
    </location>
</feature>
<accession>D8TI63</accession>
<keyword evidence="2" id="KW-0812">Transmembrane</keyword>
<feature type="region of interest" description="Disordered" evidence="1">
    <location>
        <begin position="456"/>
        <end position="509"/>
    </location>
</feature>
<evidence type="ECO:0000313" key="4">
    <source>
        <dbReference type="EMBL" id="EFJ53181.1"/>
    </source>
</evidence>
<name>D8TI63_VOLCA</name>
<feature type="compositionally biased region" description="Low complexity" evidence="1">
    <location>
        <begin position="456"/>
        <end position="500"/>
    </location>
</feature>
<feature type="region of interest" description="Disordered" evidence="1">
    <location>
        <begin position="2066"/>
        <end position="2093"/>
    </location>
</feature>
<feature type="region of interest" description="Disordered" evidence="1">
    <location>
        <begin position="726"/>
        <end position="757"/>
    </location>
</feature>
<feature type="compositionally biased region" description="Low complexity" evidence="1">
    <location>
        <begin position="1863"/>
        <end position="1897"/>
    </location>
</feature>
<gene>
    <name evidence="4" type="ORF">VOLCADRAFT_86206</name>
</gene>
<feature type="region of interest" description="Disordered" evidence="1">
    <location>
        <begin position="1150"/>
        <end position="1212"/>
    </location>
</feature>
<dbReference type="GeneID" id="9625404"/>
<evidence type="ECO:0000256" key="1">
    <source>
        <dbReference type="SAM" id="MobiDB-lite"/>
    </source>
</evidence>
<dbReference type="RefSeq" id="XP_002946186.1">
    <property type="nucleotide sequence ID" value="XM_002946140.1"/>
</dbReference>